<name>A0ACB7S6V8_HYAAI</name>
<keyword evidence="2" id="KW-1185">Reference proteome</keyword>
<evidence type="ECO:0000313" key="2">
    <source>
        <dbReference type="Proteomes" id="UP000821845"/>
    </source>
</evidence>
<comment type="caution">
    <text evidence="1">The sequence shown here is derived from an EMBL/GenBank/DDBJ whole genome shotgun (WGS) entry which is preliminary data.</text>
</comment>
<evidence type="ECO:0000313" key="1">
    <source>
        <dbReference type="EMBL" id="KAH6930917.1"/>
    </source>
</evidence>
<proteinExistence type="predicted"/>
<sequence length="94" mass="9830">MRSPPPVLPGDVAATGAVLGLLAASAPTAVQQLASPWRRNLGYPLAMLALLSLTVMNMPQPLCHSNYDKVSSKLFEAAKVVASKSMTDAASEVH</sequence>
<organism evidence="1 2">
    <name type="scientific">Hyalomma asiaticum</name>
    <name type="common">Tick</name>
    <dbReference type="NCBI Taxonomy" id="266040"/>
    <lineage>
        <taxon>Eukaryota</taxon>
        <taxon>Metazoa</taxon>
        <taxon>Ecdysozoa</taxon>
        <taxon>Arthropoda</taxon>
        <taxon>Chelicerata</taxon>
        <taxon>Arachnida</taxon>
        <taxon>Acari</taxon>
        <taxon>Parasitiformes</taxon>
        <taxon>Ixodida</taxon>
        <taxon>Ixodoidea</taxon>
        <taxon>Ixodidae</taxon>
        <taxon>Hyalomminae</taxon>
        <taxon>Hyalomma</taxon>
    </lineage>
</organism>
<dbReference type="EMBL" id="CM023485">
    <property type="protein sequence ID" value="KAH6930917.1"/>
    <property type="molecule type" value="Genomic_DNA"/>
</dbReference>
<protein>
    <submittedName>
        <fullName evidence="1">Uncharacterized protein</fullName>
    </submittedName>
</protein>
<dbReference type="Proteomes" id="UP000821845">
    <property type="component" value="Chromosome 5"/>
</dbReference>
<gene>
    <name evidence="1" type="ORF">HPB50_020824</name>
</gene>
<accession>A0ACB7S6V8</accession>
<reference evidence="1" key="1">
    <citation type="submission" date="2020-05" db="EMBL/GenBank/DDBJ databases">
        <title>Large-scale comparative analyses of tick genomes elucidate their genetic diversity and vector capacities.</title>
        <authorList>
            <person name="Jia N."/>
            <person name="Wang J."/>
            <person name="Shi W."/>
            <person name="Du L."/>
            <person name="Sun Y."/>
            <person name="Zhan W."/>
            <person name="Jiang J."/>
            <person name="Wang Q."/>
            <person name="Zhang B."/>
            <person name="Ji P."/>
            <person name="Sakyi L.B."/>
            <person name="Cui X."/>
            <person name="Yuan T."/>
            <person name="Jiang B."/>
            <person name="Yang W."/>
            <person name="Lam T.T.-Y."/>
            <person name="Chang Q."/>
            <person name="Ding S."/>
            <person name="Wang X."/>
            <person name="Zhu J."/>
            <person name="Ruan X."/>
            <person name="Zhao L."/>
            <person name="Wei J."/>
            <person name="Que T."/>
            <person name="Du C."/>
            <person name="Cheng J."/>
            <person name="Dai P."/>
            <person name="Han X."/>
            <person name="Huang E."/>
            <person name="Gao Y."/>
            <person name="Liu J."/>
            <person name="Shao H."/>
            <person name="Ye R."/>
            <person name="Li L."/>
            <person name="Wei W."/>
            <person name="Wang X."/>
            <person name="Wang C."/>
            <person name="Yang T."/>
            <person name="Huo Q."/>
            <person name="Li W."/>
            <person name="Guo W."/>
            <person name="Chen H."/>
            <person name="Zhou L."/>
            <person name="Ni X."/>
            <person name="Tian J."/>
            <person name="Zhou Y."/>
            <person name="Sheng Y."/>
            <person name="Liu T."/>
            <person name="Pan Y."/>
            <person name="Xia L."/>
            <person name="Li J."/>
            <person name="Zhao F."/>
            <person name="Cao W."/>
        </authorList>
    </citation>
    <scope>NUCLEOTIDE SEQUENCE</scope>
    <source>
        <strain evidence="1">Hyas-2018</strain>
    </source>
</reference>